<evidence type="ECO:0000313" key="2">
    <source>
        <dbReference type="Proteomes" id="UP001500426"/>
    </source>
</evidence>
<dbReference type="EMBL" id="BAABCS010000018">
    <property type="protein sequence ID" value="GAA4053420.1"/>
    <property type="molecule type" value="Genomic_DNA"/>
</dbReference>
<protein>
    <submittedName>
        <fullName evidence="1">Uncharacterized protein</fullName>
    </submittedName>
</protein>
<comment type="caution">
    <text evidence="1">The sequence shown here is derived from an EMBL/GenBank/DDBJ whole genome shotgun (WGS) entry which is preliminary data.</text>
</comment>
<sequence>MTKMVLRQKYIDFILENLIHPQVKIQLPIPGDNGENYCVQEGTILYMDITIQVIERYTRAVKLKLNFDAYEKEQIFFIPITEAPELIERKLHYTLKKVVMETFENNGRRQEIKQWYDDARKNRFI</sequence>
<accession>A0ABP7UV05</accession>
<organism evidence="1 2">
    <name type="scientific">Flavobacterium chungnamense</name>
    <dbReference type="NCBI Taxonomy" id="706182"/>
    <lineage>
        <taxon>Bacteria</taxon>
        <taxon>Pseudomonadati</taxon>
        <taxon>Bacteroidota</taxon>
        <taxon>Flavobacteriia</taxon>
        <taxon>Flavobacteriales</taxon>
        <taxon>Flavobacteriaceae</taxon>
        <taxon>Flavobacterium</taxon>
    </lineage>
</organism>
<proteinExistence type="predicted"/>
<reference evidence="2" key="1">
    <citation type="journal article" date="2019" name="Int. J. Syst. Evol. Microbiol.">
        <title>The Global Catalogue of Microorganisms (GCM) 10K type strain sequencing project: providing services to taxonomists for standard genome sequencing and annotation.</title>
        <authorList>
            <consortium name="The Broad Institute Genomics Platform"/>
            <consortium name="The Broad Institute Genome Sequencing Center for Infectious Disease"/>
            <person name="Wu L."/>
            <person name="Ma J."/>
        </authorList>
    </citation>
    <scope>NUCLEOTIDE SEQUENCE [LARGE SCALE GENOMIC DNA]</scope>
    <source>
        <strain evidence="2">JCM 17068</strain>
    </source>
</reference>
<gene>
    <name evidence="1" type="ORF">GCM10022388_19820</name>
</gene>
<name>A0ABP7UV05_9FLAO</name>
<dbReference type="Proteomes" id="UP001500426">
    <property type="component" value="Unassembled WGS sequence"/>
</dbReference>
<evidence type="ECO:0000313" key="1">
    <source>
        <dbReference type="EMBL" id="GAA4053420.1"/>
    </source>
</evidence>
<keyword evidence="2" id="KW-1185">Reference proteome</keyword>